<evidence type="ECO:0000313" key="1">
    <source>
        <dbReference type="EMBL" id="MCI56174.1"/>
    </source>
</evidence>
<accession>A0A392T6M3</accession>
<organism evidence="1 2">
    <name type="scientific">Trifolium medium</name>
    <dbReference type="NCBI Taxonomy" id="97028"/>
    <lineage>
        <taxon>Eukaryota</taxon>
        <taxon>Viridiplantae</taxon>
        <taxon>Streptophyta</taxon>
        <taxon>Embryophyta</taxon>
        <taxon>Tracheophyta</taxon>
        <taxon>Spermatophyta</taxon>
        <taxon>Magnoliopsida</taxon>
        <taxon>eudicotyledons</taxon>
        <taxon>Gunneridae</taxon>
        <taxon>Pentapetalae</taxon>
        <taxon>rosids</taxon>
        <taxon>fabids</taxon>
        <taxon>Fabales</taxon>
        <taxon>Fabaceae</taxon>
        <taxon>Papilionoideae</taxon>
        <taxon>50 kb inversion clade</taxon>
        <taxon>NPAAA clade</taxon>
        <taxon>Hologalegina</taxon>
        <taxon>IRL clade</taxon>
        <taxon>Trifolieae</taxon>
        <taxon>Trifolium</taxon>
    </lineage>
</organism>
<dbReference type="EMBL" id="LXQA010508251">
    <property type="protein sequence ID" value="MCI56174.1"/>
    <property type="molecule type" value="Genomic_DNA"/>
</dbReference>
<proteinExistence type="predicted"/>
<sequence length="22" mass="2476">MIYDIEDVLAAALYDALFNLSD</sequence>
<evidence type="ECO:0000313" key="2">
    <source>
        <dbReference type="Proteomes" id="UP000265520"/>
    </source>
</evidence>
<reference evidence="1 2" key="1">
    <citation type="journal article" date="2018" name="Front. Plant Sci.">
        <title>Red Clover (Trifolium pratense) and Zigzag Clover (T. medium) - A Picture of Genomic Similarities and Differences.</title>
        <authorList>
            <person name="Dluhosova J."/>
            <person name="Istvanek J."/>
            <person name="Nedelnik J."/>
            <person name="Repkova J."/>
        </authorList>
    </citation>
    <scope>NUCLEOTIDE SEQUENCE [LARGE SCALE GENOMIC DNA]</scope>
    <source>
        <strain evidence="2">cv. 10/8</strain>
        <tissue evidence="1">Leaf</tissue>
    </source>
</reference>
<dbReference type="AlphaFoldDB" id="A0A392T6M3"/>
<dbReference type="Proteomes" id="UP000265520">
    <property type="component" value="Unassembled WGS sequence"/>
</dbReference>
<comment type="caution">
    <text evidence="1">The sequence shown here is derived from an EMBL/GenBank/DDBJ whole genome shotgun (WGS) entry which is preliminary data.</text>
</comment>
<name>A0A392T6M3_9FABA</name>
<protein>
    <submittedName>
        <fullName evidence="1">Uncharacterized protein</fullName>
    </submittedName>
</protein>
<keyword evidence="2" id="KW-1185">Reference proteome</keyword>